<organism evidence="3 4">
    <name type="scientific">Pontibacter akesuensis</name>
    <dbReference type="NCBI Taxonomy" id="388950"/>
    <lineage>
        <taxon>Bacteria</taxon>
        <taxon>Pseudomonadati</taxon>
        <taxon>Bacteroidota</taxon>
        <taxon>Cytophagia</taxon>
        <taxon>Cytophagales</taxon>
        <taxon>Hymenobacteraceae</taxon>
        <taxon>Pontibacter</taxon>
    </lineage>
</organism>
<keyword evidence="4" id="KW-1185">Reference proteome</keyword>
<proteinExistence type="predicted"/>
<name>A0A1I7GVT4_9BACT</name>
<dbReference type="Gene3D" id="3.30.160.670">
    <property type="match status" value="1"/>
</dbReference>
<gene>
    <name evidence="3" type="ORF">SAMN04487941_1307</name>
</gene>
<feature type="chain" id="PRO_5010224364" description="DUF4136 domain-containing protein" evidence="1">
    <location>
        <begin position="20"/>
        <end position="182"/>
    </location>
</feature>
<dbReference type="AlphaFoldDB" id="A0A1I7GVT4"/>
<dbReference type="Pfam" id="PF13590">
    <property type="entry name" value="DUF4136"/>
    <property type="match status" value="1"/>
</dbReference>
<sequence>MLRSFSLYFALLLIASALAACSPIRVLDTEADAGFQLRNYSTFDFYQVEASGDALEPYGPQLAFLKQEITQQLQQRGLTRTSSNPDLKINLGIVVAEKVQTRETNIQTDPPFYMGQRRYSWRSREVETGRYQQGTLSVHLVDNARNEMVWQGAAAGVVPDDNTAKLQKRISEGVQKLIELIP</sequence>
<dbReference type="OrthoDB" id="118896at2"/>
<evidence type="ECO:0000313" key="4">
    <source>
        <dbReference type="Proteomes" id="UP000182491"/>
    </source>
</evidence>
<feature type="signal peptide" evidence="1">
    <location>
        <begin position="1"/>
        <end position="19"/>
    </location>
</feature>
<dbReference type="PROSITE" id="PS51257">
    <property type="entry name" value="PROKAR_LIPOPROTEIN"/>
    <property type="match status" value="1"/>
</dbReference>
<keyword evidence="1" id="KW-0732">Signal</keyword>
<evidence type="ECO:0000256" key="1">
    <source>
        <dbReference type="SAM" id="SignalP"/>
    </source>
</evidence>
<evidence type="ECO:0000259" key="2">
    <source>
        <dbReference type="Pfam" id="PF13590"/>
    </source>
</evidence>
<reference evidence="4" key="1">
    <citation type="submission" date="2016-10" db="EMBL/GenBank/DDBJ databases">
        <authorList>
            <person name="Varghese N."/>
        </authorList>
    </citation>
    <scope>NUCLEOTIDE SEQUENCE [LARGE SCALE GENOMIC DNA]</scope>
    <source>
        <strain evidence="4">DSM 18820</strain>
    </source>
</reference>
<dbReference type="Proteomes" id="UP000182491">
    <property type="component" value="Unassembled WGS sequence"/>
</dbReference>
<dbReference type="STRING" id="388950.GCA_001611675_00403"/>
<accession>A0A1I7GVT4</accession>
<feature type="domain" description="DUF4136" evidence="2">
    <location>
        <begin position="29"/>
        <end position="179"/>
    </location>
</feature>
<protein>
    <recommendedName>
        <fullName evidence="2">DUF4136 domain-containing protein</fullName>
    </recommendedName>
</protein>
<evidence type="ECO:0000313" key="3">
    <source>
        <dbReference type="EMBL" id="SFU52532.1"/>
    </source>
</evidence>
<dbReference type="RefSeq" id="WP_068836618.1">
    <property type="nucleotide sequence ID" value="NZ_BMXC01000001.1"/>
</dbReference>
<dbReference type="EMBL" id="FPCA01000001">
    <property type="protein sequence ID" value="SFU52532.1"/>
    <property type="molecule type" value="Genomic_DNA"/>
</dbReference>
<dbReference type="InterPro" id="IPR025411">
    <property type="entry name" value="DUF4136"/>
</dbReference>